<evidence type="ECO:0000256" key="1">
    <source>
        <dbReference type="SAM" id="MobiDB-lite"/>
    </source>
</evidence>
<reference evidence="3 4" key="1">
    <citation type="submission" date="2015-10" db="EMBL/GenBank/DDBJ databases">
        <title>Draft genome sequence of Novosphingobium fuchskuhlense DSM 25065 isolated from a surface water sample of the southwest basin of Lake Grosse Fuchskuhle.</title>
        <authorList>
            <person name="Ruckert C."/>
            <person name="Winkler A."/>
            <person name="Glaeser J."/>
            <person name="Grossart H.-P."/>
            <person name="Kalinowski J."/>
            <person name="Glaeser S."/>
        </authorList>
    </citation>
    <scope>NUCLEOTIDE SEQUENCE [LARGE SCALE GENOMIC DNA]</scope>
    <source>
        <strain evidence="3 4">FNE08-7</strain>
    </source>
</reference>
<evidence type="ECO:0000256" key="2">
    <source>
        <dbReference type="SAM" id="SignalP"/>
    </source>
</evidence>
<sequence length="64" mass="6121">MRKLLLAAVAGTAFALAGCSEKAPEAAPTEAVESTDATDASAPAADASDASAPAADASSEAPKM</sequence>
<feature type="chain" id="PRO_5007174872" evidence="2">
    <location>
        <begin position="18"/>
        <end position="64"/>
    </location>
</feature>
<dbReference type="RefSeq" id="WP_067906386.1">
    <property type="nucleotide sequence ID" value="NZ_KQ954244.1"/>
</dbReference>
<dbReference type="AlphaFoldDB" id="A0A124JVE9"/>
<feature type="compositionally biased region" description="Low complexity" evidence="1">
    <location>
        <begin position="34"/>
        <end position="64"/>
    </location>
</feature>
<comment type="caution">
    <text evidence="3">The sequence shown here is derived from an EMBL/GenBank/DDBJ whole genome shotgun (WGS) entry which is preliminary data.</text>
</comment>
<evidence type="ECO:0000313" key="4">
    <source>
        <dbReference type="Proteomes" id="UP000058012"/>
    </source>
</evidence>
<name>A0A124JVE9_9SPHN</name>
<dbReference type="EMBL" id="LLZS01000003">
    <property type="protein sequence ID" value="KUR72215.1"/>
    <property type="molecule type" value="Genomic_DNA"/>
</dbReference>
<protein>
    <submittedName>
        <fullName evidence="3">Uncharacterized protein</fullName>
    </submittedName>
</protein>
<proteinExistence type="predicted"/>
<accession>A0A124JVE9</accession>
<dbReference type="PROSITE" id="PS51257">
    <property type="entry name" value="PROKAR_LIPOPROTEIN"/>
    <property type="match status" value="1"/>
</dbReference>
<keyword evidence="2" id="KW-0732">Signal</keyword>
<feature type="region of interest" description="Disordered" evidence="1">
    <location>
        <begin position="19"/>
        <end position="64"/>
    </location>
</feature>
<keyword evidence="4" id="KW-1185">Reference proteome</keyword>
<evidence type="ECO:0000313" key="3">
    <source>
        <dbReference type="EMBL" id="KUR72215.1"/>
    </source>
</evidence>
<feature type="signal peptide" evidence="2">
    <location>
        <begin position="1"/>
        <end position="17"/>
    </location>
</feature>
<dbReference type="Proteomes" id="UP000058012">
    <property type="component" value="Unassembled WGS sequence"/>
</dbReference>
<organism evidence="3 4">
    <name type="scientific">Novosphingobium fuchskuhlense</name>
    <dbReference type="NCBI Taxonomy" id="1117702"/>
    <lineage>
        <taxon>Bacteria</taxon>
        <taxon>Pseudomonadati</taxon>
        <taxon>Pseudomonadota</taxon>
        <taxon>Alphaproteobacteria</taxon>
        <taxon>Sphingomonadales</taxon>
        <taxon>Sphingomonadaceae</taxon>
        <taxon>Novosphingobium</taxon>
    </lineage>
</organism>
<gene>
    <name evidence="3" type="ORF">AQZ52_02690</name>
</gene>